<evidence type="ECO:0000313" key="2">
    <source>
        <dbReference type="EMBL" id="BBB90528.1"/>
    </source>
</evidence>
<dbReference type="Pfam" id="PF12708">
    <property type="entry name" value="Pect-lyase_RHGA_epim"/>
    <property type="match status" value="1"/>
</dbReference>
<protein>
    <submittedName>
        <fullName evidence="2">Pectate lyase superfamily protein</fullName>
    </submittedName>
</protein>
<dbReference type="SUPFAM" id="SSF51126">
    <property type="entry name" value="Pectin lyase-like"/>
    <property type="match status" value="1"/>
</dbReference>
<dbReference type="RefSeq" id="WP_126307292.1">
    <property type="nucleotide sequence ID" value="NZ_AP018449.1"/>
</dbReference>
<dbReference type="InterPro" id="IPR006626">
    <property type="entry name" value="PbH1"/>
</dbReference>
<proteinExistence type="predicted"/>
<dbReference type="Proteomes" id="UP000276437">
    <property type="component" value="Chromosome"/>
</dbReference>
<evidence type="ECO:0000259" key="1">
    <source>
        <dbReference type="Pfam" id="PF12708"/>
    </source>
</evidence>
<dbReference type="KEGG" id="mana:MAMMFC1_01179"/>
<dbReference type="AlphaFoldDB" id="A0A348AHI0"/>
<reference evidence="2 3" key="1">
    <citation type="journal article" date="2018" name="Int. J. Syst. Evol. Microbiol.">
        <title>Methylomusa anaerophila gen. nov., sp. nov., an anaerobic methanol-utilizing bacterium isolated from a microbial fuel cell.</title>
        <authorList>
            <person name="Amano N."/>
            <person name="Yamamuro A."/>
            <person name="Miyahara M."/>
            <person name="Kouzuma A."/>
            <person name="Abe T."/>
            <person name="Watanabe K."/>
        </authorList>
    </citation>
    <scope>NUCLEOTIDE SEQUENCE [LARGE SCALE GENOMIC DNA]</scope>
    <source>
        <strain evidence="2 3">MMFC1</strain>
    </source>
</reference>
<dbReference type="EMBL" id="AP018449">
    <property type="protein sequence ID" value="BBB90528.1"/>
    <property type="molecule type" value="Genomic_DNA"/>
</dbReference>
<dbReference type="OrthoDB" id="9813368at2"/>
<dbReference type="Gene3D" id="2.160.20.10">
    <property type="entry name" value="Single-stranded right-handed beta-helix, Pectin lyase-like"/>
    <property type="match status" value="1"/>
</dbReference>
<accession>A0A348AHI0</accession>
<gene>
    <name evidence="2" type="ORF">MAMMFC1_01179</name>
</gene>
<dbReference type="InterPro" id="IPR011050">
    <property type="entry name" value="Pectin_lyase_fold/virulence"/>
</dbReference>
<dbReference type="InterPro" id="IPR012334">
    <property type="entry name" value="Pectin_lyas_fold"/>
</dbReference>
<organism evidence="2 3">
    <name type="scientific">Methylomusa anaerophila</name>
    <dbReference type="NCBI Taxonomy" id="1930071"/>
    <lineage>
        <taxon>Bacteria</taxon>
        <taxon>Bacillati</taxon>
        <taxon>Bacillota</taxon>
        <taxon>Negativicutes</taxon>
        <taxon>Selenomonadales</taxon>
        <taxon>Sporomusaceae</taxon>
        <taxon>Methylomusa</taxon>
    </lineage>
</organism>
<evidence type="ECO:0000313" key="3">
    <source>
        <dbReference type="Proteomes" id="UP000276437"/>
    </source>
</evidence>
<dbReference type="GO" id="GO:0016829">
    <property type="term" value="F:lyase activity"/>
    <property type="evidence" value="ECO:0007669"/>
    <property type="project" value="UniProtKB-KW"/>
</dbReference>
<dbReference type="SMART" id="SM00710">
    <property type="entry name" value="PbH1"/>
    <property type="match status" value="7"/>
</dbReference>
<keyword evidence="2" id="KW-0456">Lyase</keyword>
<name>A0A348AHI0_9FIRM</name>
<sequence>MIIIKNRYYWTGLRRLTGLLLILCLQGLGLEESKFHILGIFSIAGNKAEAATLDVKNYGAKGNGAADDTAAIQAAIDALPASGGVVAIPDGTYMINAIKSIKLKSNVILQMTSGTVLKAIPNNASTYAVITANSISNADIVGGTIVGDRKEHAGTDGEWGMGISILSSYDVVVKNTTVKDCWGDGVYLGTGSTGAANQHCQLINVIADNNRRQGITLVNGQNIQIINPQVSNTNGKFPAAGINIEPNIKTDIVQNITISSPYTTNNEGAGIYVCLAKLNGSATPVSIAIYNHMDSGSDRGMLVSSEDAIVPGNLQITGSKWTSNVRNGLAIQNHDYRSFNIVASNLEINNSNTGGSPMQTNGAAVAVYAITGSKGQIGNAQIKNSIIRDTRPVPKVTAAFYVYNSLSASVLQTSIVSPSISSSIARPLVTSDPGRVYITN</sequence>
<feature type="domain" description="Rhamnogalacturonase A/B/Epimerase-like pectate lyase" evidence="1">
    <location>
        <begin position="54"/>
        <end position="264"/>
    </location>
</feature>
<dbReference type="InterPro" id="IPR024535">
    <property type="entry name" value="RHGA/B-epi-like_pectate_lyase"/>
</dbReference>
<keyword evidence="3" id="KW-1185">Reference proteome</keyword>